<dbReference type="GO" id="GO:0004842">
    <property type="term" value="F:ubiquitin-protein transferase activity"/>
    <property type="evidence" value="ECO:0007669"/>
    <property type="project" value="InterPro"/>
</dbReference>
<dbReference type="GO" id="GO:0003676">
    <property type="term" value="F:nucleic acid binding"/>
    <property type="evidence" value="ECO:0007669"/>
    <property type="project" value="InterPro"/>
</dbReference>
<evidence type="ECO:0000256" key="2">
    <source>
        <dbReference type="ARBA" id="ARBA00005884"/>
    </source>
</evidence>
<dbReference type="InterPro" id="IPR036397">
    <property type="entry name" value="RNaseH_sf"/>
</dbReference>
<comment type="function">
    <text evidence="1">Might act as an E3 ubiquitin-protein ligase, or as part of E3 complex, which accepts ubiquitin from specific E2 ubiquitin-conjugating enzymes and then transfers it to substrates.</text>
</comment>
<keyword evidence="3" id="KW-0479">Metal-binding</keyword>
<evidence type="ECO:0000259" key="7">
    <source>
        <dbReference type="PROSITE" id="PS50089"/>
    </source>
</evidence>
<dbReference type="InterPro" id="IPR002156">
    <property type="entry name" value="RNaseH_domain"/>
</dbReference>
<dbReference type="PANTHER" id="PTHR11685">
    <property type="entry name" value="RBR FAMILY RING FINGER AND IBR DOMAIN-CONTAINING"/>
    <property type="match status" value="1"/>
</dbReference>
<dbReference type="SUPFAM" id="SSF53098">
    <property type="entry name" value="Ribonuclease H-like"/>
    <property type="match status" value="1"/>
</dbReference>
<dbReference type="InterPro" id="IPR017907">
    <property type="entry name" value="Znf_RING_CS"/>
</dbReference>
<gene>
    <name evidence="8" type="ORF">ANE_LOCUS15090</name>
</gene>
<organism evidence="8 9">
    <name type="scientific">Arabis nemorensis</name>
    <dbReference type="NCBI Taxonomy" id="586526"/>
    <lineage>
        <taxon>Eukaryota</taxon>
        <taxon>Viridiplantae</taxon>
        <taxon>Streptophyta</taxon>
        <taxon>Embryophyta</taxon>
        <taxon>Tracheophyta</taxon>
        <taxon>Spermatophyta</taxon>
        <taxon>Magnoliopsida</taxon>
        <taxon>eudicotyledons</taxon>
        <taxon>Gunneridae</taxon>
        <taxon>Pentapetalae</taxon>
        <taxon>rosids</taxon>
        <taxon>malvids</taxon>
        <taxon>Brassicales</taxon>
        <taxon>Brassicaceae</taxon>
        <taxon>Arabideae</taxon>
        <taxon>Arabis</taxon>
    </lineage>
</organism>
<dbReference type="InterPro" id="IPR001841">
    <property type="entry name" value="Znf_RING"/>
</dbReference>
<dbReference type="Gene3D" id="3.30.40.10">
    <property type="entry name" value="Zinc/RING finger domain, C3HC4 (zinc finger)"/>
    <property type="match status" value="1"/>
</dbReference>
<proteinExistence type="inferred from homology"/>
<dbReference type="OrthoDB" id="1046366at2759"/>
<evidence type="ECO:0000313" key="8">
    <source>
        <dbReference type="EMBL" id="VVB04646.1"/>
    </source>
</evidence>
<evidence type="ECO:0000256" key="1">
    <source>
        <dbReference type="ARBA" id="ARBA00003976"/>
    </source>
</evidence>
<accession>A0A565BTG0</accession>
<evidence type="ECO:0000256" key="5">
    <source>
        <dbReference type="ARBA" id="ARBA00022833"/>
    </source>
</evidence>
<dbReference type="InterPro" id="IPR012337">
    <property type="entry name" value="RNaseH-like_sf"/>
</dbReference>
<dbReference type="PROSITE" id="PS00518">
    <property type="entry name" value="ZF_RING_1"/>
    <property type="match status" value="1"/>
</dbReference>
<dbReference type="SUPFAM" id="SSF57850">
    <property type="entry name" value="RING/U-box"/>
    <property type="match status" value="1"/>
</dbReference>
<comment type="caution">
    <text evidence="8">The sequence shown here is derived from an EMBL/GenBank/DDBJ whole genome shotgun (WGS) entry which is preliminary data.</text>
</comment>
<evidence type="ECO:0000256" key="4">
    <source>
        <dbReference type="ARBA" id="ARBA00022771"/>
    </source>
</evidence>
<evidence type="ECO:0000256" key="6">
    <source>
        <dbReference type="PROSITE-ProRule" id="PRU00175"/>
    </source>
</evidence>
<dbReference type="GO" id="GO:0004523">
    <property type="term" value="F:RNA-DNA hybrid ribonuclease activity"/>
    <property type="evidence" value="ECO:0007669"/>
    <property type="project" value="InterPro"/>
</dbReference>
<keyword evidence="5" id="KW-0862">Zinc</keyword>
<dbReference type="AlphaFoldDB" id="A0A565BTG0"/>
<comment type="similarity">
    <text evidence="2">Belongs to the RBR family. Ariadne subfamily.</text>
</comment>
<dbReference type="InterPro" id="IPR013083">
    <property type="entry name" value="Znf_RING/FYVE/PHD"/>
</dbReference>
<protein>
    <recommendedName>
        <fullName evidence="7">RING-type domain-containing protein</fullName>
    </recommendedName>
</protein>
<dbReference type="GO" id="GO:0016567">
    <property type="term" value="P:protein ubiquitination"/>
    <property type="evidence" value="ECO:0007669"/>
    <property type="project" value="InterPro"/>
</dbReference>
<name>A0A565BTG0_9BRAS</name>
<dbReference type="GO" id="GO:0008270">
    <property type="term" value="F:zinc ion binding"/>
    <property type="evidence" value="ECO:0007669"/>
    <property type="project" value="UniProtKB-KW"/>
</dbReference>
<dbReference type="Gene3D" id="3.30.420.10">
    <property type="entry name" value="Ribonuclease H-like superfamily/Ribonuclease H"/>
    <property type="match status" value="1"/>
</dbReference>
<dbReference type="InterPro" id="IPR031127">
    <property type="entry name" value="E3_UB_ligase_RBR"/>
</dbReference>
<keyword evidence="4 6" id="KW-0863">Zinc-finger</keyword>
<dbReference type="PROSITE" id="PS50089">
    <property type="entry name" value="ZF_RING_2"/>
    <property type="match status" value="1"/>
</dbReference>
<sequence length="249" mass="28415">MEEATVTSTGYCLYFKGLTRMETTRSLSGFGVAICRHEDDKPFFQMKGSLHGSVLEAELTALNRGLTEAVSLGVTHILICCDNHHIFELVMGRSAPAQENIAMLMDDVQRIRQQFTYSIPVLVTRNQTNNFAYKLAMETIVSEIRISMPPFDQKKTCYICFFDDFEDDQMFSVGLCGHRFCVECVERYIQVELLKGCVPRGPHYGCKSNLTLGSYVHLLTPKQREMFEQRVKHASIPPWDSLLLVYVLF</sequence>
<evidence type="ECO:0000313" key="9">
    <source>
        <dbReference type="Proteomes" id="UP000489600"/>
    </source>
</evidence>
<dbReference type="Proteomes" id="UP000489600">
    <property type="component" value="Unassembled WGS sequence"/>
</dbReference>
<dbReference type="Pfam" id="PF13456">
    <property type="entry name" value="RVT_3"/>
    <property type="match status" value="1"/>
</dbReference>
<keyword evidence="9" id="KW-1185">Reference proteome</keyword>
<reference evidence="8" key="1">
    <citation type="submission" date="2019-07" db="EMBL/GenBank/DDBJ databases">
        <authorList>
            <person name="Dittberner H."/>
        </authorList>
    </citation>
    <scope>NUCLEOTIDE SEQUENCE [LARGE SCALE GENOMIC DNA]</scope>
</reference>
<dbReference type="FunFam" id="3.30.420.10:FF:000076">
    <property type="entry name" value="RBR-type E3 ubiquitin transferase"/>
    <property type="match status" value="1"/>
</dbReference>
<feature type="domain" description="RING-type" evidence="7">
    <location>
        <begin position="157"/>
        <end position="197"/>
    </location>
</feature>
<evidence type="ECO:0000256" key="3">
    <source>
        <dbReference type="ARBA" id="ARBA00022723"/>
    </source>
</evidence>
<dbReference type="EMBL" id="CABITT030000005">
    <property type="protein sequence ID" value="VVB04646.1"/>
    <property type="molecule type" value="Genomic_DNA"/>
</dbReference>